<evidence type="ECO:0000256" key="3">
    <source>
        <dbReference type="SAM" id="MobiDB-lite"/>
    </source>
</evidence>
<feature type="region of interest" description="Disordered" evidence="3">
    <location>
        <begin position="193"/>
        <end position="270"/>
    </location>
</feature>
<dbReference type="AlphaFoldDB" id="A0ABC8LTB3"/>
<reference evidence="4 5" key="1">
    <citation type="submission" date="2022-03" db="EMBL/GenBank/DDBJ databases">
        <authorList>
            <person name="Macdonald S."/>
            <person name="Ahmed S."/>
            <person name="Newling K."/>
        </authorList>
    </citation>
    <scope>NUCLEOTIDE SEQUENCE [LARGE SCALE GENOMIC DNA]</scope>
</reference>
<keyword evidence="2" id="KW-0539">Nucleus</keyword>
<comment type="subcellular location">
    <subcellularLocation>
        <location evidence="1">Nucleus</location>
    </subcellularLocation>
</comment>
<organism evidence="4 5">
    <name type="scientific">Eruca vesicaria subsp. sativa</name>
    <name type="common">Garden rocket</name>
    <name type="synonym">Eruca sativa</name>
    <dbReference type="NCBI Taxonomy" id="29727"/>
    <lineage>
        <taxon>Eukaryota</taxon>
        <taxon>Viridiplantae</taxon>
        <taxon>Streptophyta</taxon>
        <taxon>Embryophyta</taxon>
        <taxon>Tracheophyta</taxon>
        <taxon>Spermatophyta</taxon>
        <taxon>Magnoliopsida</taxon>
        <taxon>eudicotyledons</taxon>
        <taxon>Gunneridae</taxon>
        <taxon>Pentapetalae</taxon>
        <taxon>rosids</taxon>
        <taxon>malvids</taxon>
        <taxon>Brassicales</taxon>
        <taxon>Brassicaceae</taxon>
        <taxon>Brassiceae</taxon>
        <taxon>Eruca</taxon>
    </lineage>
</organism>
<dbReference type="GO" id="GO:0005634">
    <property type="term" value="C:nucleus"/>
    <property type="evidence" value="ECO:0007669"/>
    <property type="project" value="UniProtKB-SubCell"/>
</dbReference>
<keyword evidence="5" id="KW-1185">Reference proteome</keyword>
<evidence type="ECO:0000256" key="1">
    <source>
        <dbReference type="ARBA" id="ARBA00004123"/>
    </source>
</evidence>
<evidence type="ECO:0000313" key="4">
    <source>
        <dbReference type="EMBL" id="CAH8386974.1"/>
    </source>
</evidence>
<gene>
    <name evidence="4" type="ORF">ERUC_LOCUS39457</name>
</gene>
<dbReference type="Proteomes" id="UP001642260">
    <property type="component" value="Unassembled WGS sequence"/>
</dbReference>
<dbReference type="PANTHER" id="PTHR45093">
    <property type="entry name" value="TRANSCRIPTION ACTIVATOR MSS11"/>
    <property type="match status" value="1"/>
</dbReference>
<feature type="compositionally biased region" description="Polar residues" evidence="3">
    <location>
        <begin position="231"/>
        <end position="240"/>
    </location>
</feature>
<feature type="compositionally biased region" description="Low complexity" evidence="3">
    <location>
        <begin position="207"/>
        <end position="230"/>
    </location>
</feature>
<accession>A0ABC8LTB3</accession>
<dbReference type="EMBL" id="CAKOAT010732932">
    <property type="protein sequence ID" value="CAH8386974.1"/>
    <property type="molecule type" value="Genomic_DNA"/>
</dbReference>
<sequence>MESNRELYAVLKDIKSEINPVLTPRTAVPEGSLIGIPGSNQGNDLTLKGWPFIGFDQLRSGLLQQKKLFMQSPQSFHQLNMLTLQQLMMAQQNLNSQSVNEENRRLKMLSNNRSMSLRKDGLGSSVGDLKMALLHQQQHQGGGNILQPQTLNQQALSNQQSQSSNHNIHQQEKLGGVGSITMDGSMSNYVLKNQSGSKRKQPVSSSGPANSTGTANTTGPSPSSAPSTPSIQTHGDTVSMPNLPHSGGSSKPMIMYGSEGTGTLTSPSNHLADMDRFVEDGSLDDNVESFLSHEDGDQRDAVGWCMDVSKGLQEFIAGYNTDHQTSSGFQNTYEFFALMYYLIHPIYEL</sequence>
<proteinExistence type="predicted"/>
<evidence type="ECO:0000256" key="2">
    <source>
        <dbReference type="ARBA" id="ARBA00023242"/>
    </source>
</evidence>
<name>A0ABC8LTB3_ERUVS</name>
<feature type="compositionally biased region" description="Polar residues" evidence="3">
    <location>
        <begin position="193"/>
        <end position="206"/>
    </location>
</feature>
<comment type="caution">
    <text evidence="4">The sequence shown here is derived from an EMBL/GenBank/DDBJ whole genome shotgun (WGS) entry which is preliminary data.</text>
</comment>
<protein>
    <submittedName>
        <fullName evidence="4">Uncharacterized protein</fullName>
    </submittedName>
</protein>
<dbReference type="PANTHER" id="PTHR45093:SF2">
    <property type="entry name" value="LISH DOMAIN-CONTAINING PROTEIN"/>
    <property type="match status" value="1"/>
</dbReference>
<evidence type="ECO:0000313" key="5">
    <source>
        <dbReference type="Proteomes" id="UP001642260"/>
    </source>
</evidence>